<dbReference type="InterPro" id="IPR027417">
    <property type="entry name" value="P-loop_NTPase"/>
</dbReference>
<name>A0AA43JZZ6_VIBSP</name>
<dbReference type="EMBL" id="JAKMYX010000197">
    <property type="protein sequence ID" value="MDH5924346.1"/>
    <property type="molecule type" value="Genomic_DNA"/>
</dbReference>
<accession>A0AA43JZZ6</accession>
<dbReference type="PANTHER" id="PTHR32204:SF0">
    <property type="entry name" value="ATPASE RAVA"/>
    <property type="match status" value="1"/>
</dbReference>
<dbReference type="InterPro" id="IPR022547">
    <property type="entry name" value="ATPase_RavA_C"/>
</dbReference>
<evidence type="ECO:0000313" key="7">
    <source>
        <dbReference type="EMBL" id="MDH5924346.1"/>
    </source>
</evidence>
<dbReference type="SMART" id="SM00382">
    <property type="entry name" value="AAA"/>
    <property type="match status" value="1"/>
</dbReference>
<dbReference type="InterPro" id="IPR050513">
    <property type="entry name" value="RavA_ATPases"/>
</dbReference>
<comment type="caution">
    <text evidence="7">The sequence shown here is derived from an EMBL/GenBank/DDBJ whole genome shotgun (WGS) entry which is preliminary data.</text>
</comment>
<dbReference type="SUPFAM" id="SSF52540">
    <property type="entry name" value="P-loop containing nucleoside triphosphate hydrolases"/>
    <property type="match status" value="1"/>
</dbReference>
<dbReference type="Pfam" id="PF12592">
    <property type="entry name" value="ATPase_RavA_C"/>
    <property type="match status" value="1"/>
</dbReference>
<keyword evidence="4" id="KW-0067">ATP-binding</keyword>
<dbReference type="Pfam" id="PF20265">
    <property type="entry name" value="LARA_dom"/>
    <property type="match status" value="1"/>
</dbReference>
<organism evidence="7 8">
    <name type="scientific">Vibrio splendidus</name>
    <dbReference type="NCBI Taxonomy" id="29497"/>
    <lineage>
        <taxon>Bacteria</taxon>
        <taxon>Pseudomonadati</taxon>
        <taxon>Pseudomonadota</taxon>
        <taxon>Gammaproteobacteria</taxon>
        <taxon>Vibrionales</taxon>
        <taxon>Vibrionaceae</taxon>
        <taxon>Vibrio</taxon>
    </lineage>
</organism>
<protein>
    <submittedName>
        <fullName evidence="7">DUF3763 domain-containing protein</fullName>
    </submittedName>
</protein>
<evidence type="ECO:0000256" key="5">
    <source>
        <dbReference type="ARBA" id="ARBA00023186"/>
    </source>
</evidence>
<keyword evidence="2" id="KW-0547">Nucleotide-binding</keyword>
<dbReference type="Gene3D" id="3.40.50.300">
    <property type="entry name" value="P-loop containing nucleotide triphosphate hydrolases"/>
    <property type="match status" value="1"/>
</dbReference>
<dbReference type="InterPro" id="IPR046898">
    <property type="entry name" value="RavA_LARA_dom"/>
</dbReference>
<dbReference type="AlphaFoldDB" id="A0AA43JZZ6"/>
<evidence type="ECO:0000256" key="3">
    <source>
        <dbReference type="ARBA" id="ARBA00022801"/>
    </source>
</evidence>
<dbReference type="RefSeq" id="WP_280534868.1">
    <property type="nucleotide sequence ID" value="NZ_JAKMYX010000197.1"/>
</dbReference>
<dbReference type="CDD" id="cd00009">
    <property type="entry name" value="AAA"/>
    <property type="match status" value="1"/>
</dbReference>
<dbReference type="InterPro" id="IPR045427">
    <property type="entry name" value="MoxR"/>
</dbReference>
<dbReference type="Pfam" id="PF20030">
    <property type="entry name" value="bpMoxR"/>
    <property type="match status" value="1"/>
</dbReference>
<evidence type="ECO:0000256" key="4">
    <source>
        <dbReference type="ARBA" id="ARBA00022840"/>
    </source>
</evidence>
<evidence type="ECO:0000256" key="1">
    <source>
        <dbReference type="ARBA" id="ARBA00022490"/>
    </source>
</evidence>
<dbReference type="InterPro" id="IPR003593">
    <property type="entry name" value="AAA+_ATPase"/>
</dbReference>
<keyword evidence="3" id="KW-0378">Hydrolase</keyword>
<dbReference type="GO" id="GO:0005524">
    <property type="term" value="F:ATP binding"/>
    <property type="evidence" value="ECO:0007669"/>
    <property type="project" value="UniProtKB-KW"/>
</dbReference>
<sequence length="551" mass="62459">MTPSISSHADKALLSERINKLAHALSDGVYEREDTIKLCLLAALAGESVFLLGPPGIAKSLIAKRLIQAFDNSSYFEYLMTRFSTPEEVFGPLSIQELKDNGRYVRLTEGYLPTAQVVFLDEIWKAGPAILNTLLTVVNEKTFKNGADIERVPMRLLVSASNELPDEDSGLEALYDRMLVRVFVNRIQNKQNFKSMLTTGTSQEAVIPKGLAITDIEYHQWQKELDNLELTDNSFNKLFELKTMLEETVKKQSSATETDLYVSDRRWKKAVKLLKASAFFSGRDSVNPLDIMLLQDCLWHSPESRDVVRSVVKDFALNRAFDQQESKAQIEMSREELEEIQDDVESTLSVSLSMESTSGLLRKDVYQNDIKNAKMYSVGSAYNLVKLVMLQSNMSVSESEKGDSRWVYVAKDDFDRVLKEGHGDIYGYVNENKNLCRLKLDLDASNQLVIKDIANRSVLVSVVTTDGLDQELYNKWLSGAEKALEQLTEAEFKLKRVRTEFHDALPHNYIDPDLPKAMESSLQAVTQDLETTKVKSSKIAQRIKFMSQYFE</sequence>
<keyword evidence="1" id="KW-0963">Cytoplasm</keyword>
<dbReference type="InterPro" id="IPR041538">
    <property type="entry name" value="RavA-like_AAA_lid"/>
</dbReference>
<evidence type="ECO:0000256" key="2">
    <source>
        <dbReference type="ARBA" id="ARBA00022741"/>
    </source>
</evidence>
<keyword evidence="5" id="KW-0143">Chaperone</keyword>
<dbReference type="GO" id="GO:0016787">
    <property type="term" value="F:hydrolase activity"/>
    <property type="evidence" value="ECO:0007669"/>
    <property type="project" value="UniProtKB-KW"/>
</dbReference>
<dbReference type="Pfam" id="PF17868">
    <property type="entry name" value="AAA_lid_8"/>
    <property type="match status" value="1"/>
</dbReference>
<proteinExistence type="predicted"/>
<dbReference type="Proteomes" id="UP001159663">
    <property type="component" value="Unassembled WGS sequence"/>
</dbReference>
<evidence type="ECO:0000259" key="6">
    <source>
        <dbReference type="SMART" id="SM00382"/>
    </source>
</evidence>
<dbReference type="PANTHER" id="PTHR32204">
    <property type="entry name" value="ATPASE RAVA"/>
    <property type="match status" value="1"/>
</dbReference>
<feature type="domain" description="AAA+ ATPase" evidence="6">
    <location>
        <begin position="45"/>
        <end position="162"/>
    </location>
</feature>
<reference evidence="7" key="1">
    <citation type="submission" date="2022-01" db="EMBL/GenBank/DDBJ databases">
        <title>Vibrio aestuarianus Clade A and Clade B isolates are associated with Pacific oyster (Crassostrea gigas) disease outbreaks across Ireland.</title>
        <authorList>
            <person name="Coyle N."/>
            <person name="O'Toole C."/>
            <person name="Thomas J.C.L."/>
            <person name="Ryder D."/>
            <person name="Cheslett D."/>
            <person name="Feist S."/>
            <person name="Bean T."/>
            <person name="Joseph A."/>
            <person name="Waina A."/>
            <person name="Feil E."/>
            <person name="Verner-Jeffreys D.W."/>
        </authorList>
    </citation>
    <scope>NUCLEOTIDE SEQUENCE</scope>
    <source>
        <strain evidence="7">S/17/14 A</strain>
    </source>
</reference>
<evidence type="ECO:0000313" key="8">
    <source>
        <dbReference type="Proteomes" id="UP001159663"/>
    </source>
</evidence>
<gene>
    <name evidence="7" type="ORF">L8R85_25450</name>
</gene>